<reference evidence="1" key="1">
    <citation type="submission" date="2014-11" db="EMBL/GenBank/DDBJ databases">
        <authorList>
            <person name="Amaro Gonzalez C."/>
        </authorList>
    </citation>
    <scope>NUCLEOTIDE SEQUENCE</scope>
</reference>
<proteinExistence type="predicted"/>
<protein>
    <submittedName>
        <fullName evidence="1">Uncharacterized protein</fullName>
    </submittedName>
</protein>
<name>A0A0E9VFU5_ANGAN</name>
<organism evidence="1">
    <name type="scientific">Anguilla anguilla</name>
    <name type="common">European freshwater eel</name>
    <name type="synonym">Muraena anguilla</name>
    <dbReference type="NCBI Taxonomy" id="7936"/>
    <lineage>
        <taxon>Eukaryota</taxon>
        <taxon>Metazoa</taxon>
        <taxon>Chordata</taxon>
        <taxon>Craniata</taxon>
        <taxon>Vertebrata</taxon>
        <taxon>Euteleostomi</taxon>
        <taxon>Actinopterygii</taxon>
        <taxon>Neopterygii</taxon>
        <taxon>Teleostei</taxon>
        <taxon>Anguilliformes</taxon>
        <taxon>Anguillidae</taxon>
        <taxon>Anguilla</taxon>
    </lineage>
</organism>
<accession>A0A0E9VFU5</accession>
<dbReference type="EMBL" id="GBXM01032504">
    <property type="protein sequence ID" value="JAH76073.1"/>
    <property type="molecule type" value="Transcribed_RNA"/>
</dbReference>
<sequence>MRRWKTVTERTGLSWWKSSALISSNFHNSLRHGGIK</sequence>
<evidence type="ECO:0000313" key="1">
    <source>
        <dbReference type="EMBL" id="JAH76073.1"/>
    </source>
</evidence>
<reference evidence="1" key="2">
    <citation type="journal article" date="2015" name="Fish Shellfish Immunol.">
        <title>Early steps in the European eel (Anguilla anguilla)-Vibrio vulnificus interaction in the gills: Role of the RtxA13 toxin.</title>
        <authorList>
            <person name="Callol A."/>
            <person name="Pajuelo D."/>
            <person name="Ebbesson L."/>
            <person name="Teles M."/>
            <person name="MacKenzie S."/>
            <person name="Amaro C."/>
        </authorList>
    </citation>
    <scope>NUCLEOTIDE SEQUENCE</scope>
</reference>
<dbReference type="AlphaFoldDB" id="A0A0E9VFU5"/>